<dbReference type="InterPro" id="IPR019787">
    <property type="entry name" value="Znf_PHD-finger"/>
</dbReference>
<dbReference type="PANTHER" id="PTHR46309:SF1">
    <property type="entry name" value="PHD FINGER PROTEIN 12"/>
    <property type="match status" value="1"/>
</dbReference>
<feature type="domain" description="Zinc finger PHD-type" evidence="4">
    <location>
        <begin position="43"/>
        <end position="79"/>
    </location>
</feature>
<keyword evidence="2" id="KW-0863">Zinc-finger</keyword>
<dbReference type="InterPro" id="IPR042163">
    <property type="entry name" value="PHF12"/>
</dbReference>
<dbReference type="RefSeq" id="XP_012895152.1">
    <property type="nucleotide sequence ID" value="XM_013039698.1"/>
</dbReference>
<sequence>MSSAIDRLPPDRRVAFLTHPQGEEIVGDDLKLIKVWHKGQNNYCELCGKGGDLLLCDYCNLSFHTSCLVPPLKSIPEVRKLGLS</sequence>
<keyword evidence="6" id="KW-1185">Reference proteome</keyword>
<evidence type="ECO:0000256" key="3">
    <source>
        <dbReference type="ARBA" id="ARBA00022833"/>
    </source>
</evidence>
<dbReference type="SMART" id="SM00249">
    <property type="entry name" value="PHD"/>
    <property type="match status" value="1"/>
</dbReference>
<organism evidence="5">
    <name type="scientific">Blastocystis hominis</name>
    <dbReference type="NCBI Taxonomy" id="12968"/>
    <lineage>
        <taxon>Eukaryota</taxon>
        <taxon>Sar</taxon>
        <taxon>Stramenopiles</taxon>
        <taxon>Bigyra</taxon>
        <taxon>Opalozoa</taxon>
        <taxon>Opalinata</taxon>
        <taxon>Blastocystidae</taxon>
        <taxon>Blastocystis</taxon>
    </lineage>
</organism>
<dbReference type="Pfam" id="PF00628">
    <property type="entry name" value="PHD"/>
    <property type="match status" value="1"/>
</dbReference>
<dbReference type="InterPro" id="IPR001965">
    <property type="entry name" value="Znf_PHD"/>
</dbReference>
<dbReference type="GeneID" id="24922368"/>
<keyword evidence="1" id="KW-0479">Metal-binding</keyword>
<dbReference type="InParanoid" id="D8LZ65"/>
<dbReference type="GO" id="GO:0006357">
    <property type="term" value="P:regulation of transcription by RNA polymerase II"/>
    <property type="evidence" value="ECO:0007669"/>
    <property type="project" value="TreeGrafter"/>
</dbReference>
<protein>
    <recommendedName>
        <fullName evidence="4">Zinc finger PHD-type domain-containing protein</fullName>
    </recommendedName>
</protein>
<dbReference type="Gene3D" id="3.30.40.10">
    <property type="entry name" value="Zinc/RING finger domain, C3HC4 (zinc finger)"/>
    <property type="match status" value="1"/>
</dbReference>
<name>D8LZ65_BLAHO</name>
<dbReference type="Proteomes" id="UP000008312">
    <property type="component" value="Unassembled WGS sequence"/>
</dbReference>
<dbReference type="SUPFAM" id="SSF57903">
    <property type="entry name" value="FYVE/PHD zinc finger"/>
    <property type="match status" value="1"/>
</dbReference>
<dbReference type="AlphaFoldDB" id="D8LZ65"/>
<reference evidence="5" key="1">
    <citation type="submission" date="2010-02" db="EMBL/GenBank/DDBJ databases">
        <title>Sequencing and annotation of the Blastocystis hominis genome.</title>
        <authorList>
            <person name="Wincker P."/>
        </authorList>
    </citation>
    <scope>NUCLEOTIDE SEQUENCE</scope>
    <source>
        <strain evidence="5">Singapore isolate B</strain>
    </source>
</reference>
<dbReference type="InterPro" id="IPR013083">
    <property type="entry name" value="Znf_RING/FYVE/PHD"/>
</dbReference>
<dbReference type="EMBL" id="FN668640">
    <property type="protein sequence ID" value="CBK21104.2"/>
    <property type="molecule type" value="Genomic_DNA"/>
</dbReference>
<evidence type="ECO:0000256" key="2">
    <source>
        <dbReference type="ARBA" id="ARBA00022771"/>
    </source>
</evidence>
<evidence type="ECO:0000256" key="1">
    <source>
        <dbReference type="ARBA" id="ARBA00022723"/>
    </source>
</evidence>
<evidence type="ECO:0000313" key="5">
    <source>
        <dbReference type="EMBL" id="CBK21104.2"/>
    </source>
</evidence>
<dbReference type="InterPro" id="IPR011011">
    <property type="entry name" value="Znf_FYVE_PHD"/>
</dbReference>
<evidence type="ECO:0000313" key="6">
    <source>
        <dbReference type="Proteomes" id="UP000008312"/>
    </source>
</evidence>
<proteinExistence type="predicted"/>
<gene>
    <name evidence="5" type="ORF">GSBLH_T00006243001</name>
</gene>
<evidence type="ECO:0000259" key="4">
    <source>
        <dbReference type="SMART" id="SM00249"/>
    </source>
</evidence>
<dbReference type="GO" id="GO:0005634">
    <property type="term" value="C:nucleus"/>
    <property type="evidence" value="ECO:0007669"/>
    <property type="project" value="TreeGrafter"/>
</dbReference>
<accession>D8LZ65</accession>
<dbReference type="GO" id="GO:0008270">
    <property type="term" value="F:zinc ion binding"/>
    <property type="evidence" value="ECO:0007669"/>
    <property type="project" value="UniProtKB-KW"/>
</dbReference>
<dbReference type="PANTHER" id="PTHR46309">
    <property type="entry name" value="PHD FINGER PROTEIN 12"/>
    <property type="match status" value="1"/>
</dbReference>
<keyword evidence="3" id="KW-0862">Zinc</keyword>
<dbReference type="GO" id="GO:0003714">
    <property type="term" value="F:transcription corepressor activity"/>
    <property type="evidence" value="ECO:0007669"/>
    <property type="project" value="InterPro"/>
</dbReference>